<accession>F0WQY3</accession>
<name>F0WQY3_9STRA</name>
<proteinExistence type="predicted"/>
<evidence type="ECO:0000313" key="1">
    <source>
        <dbReference type="EMBL" id="CCA23743.1"/>
    </source>
</evidence>
<sequence>MIVSQVIVTVLSLRQCSYCSRSIGSSKSESRYNMNNITQVAFSFFYIDTTRFKRRPIHRIQTKQRSHFLCPAALKIAKIIRVGCAAADKDDIYPTAIGVSRMLCVSLRSTPTVSLQYAGRTIGNESITVIKIETSTLIPRRS</sequence>
<reference evidence="1" key="2">
    <citation type="submission" date="2011-02" db="EMBL/GenBank/DDBJ databases">
        <authorList>
            <person name="MacLean D."/>
        </authorList>
    </citation>
    <scope>NUCLEOTIDE SEQUENCE</scope>
</reference>
<organism evidence="1">
    <name type="scientific">Albugo laibachii Nc14</name>
    <dbReference type="NCBI Taxonomy" id="890382"/>
    <lineage>
        <taxon>Eukaryota</taxon>
        <taxon>Sar</taxon>
        <taxon>Stramenopiles</taxon>
        <taxon>Oomycota</taxon>
        <taxon>Peronosporomycetes</taxon>
        <taxon>Albuginales</taxon>
        <taxon>Albuginaceae</taxon>
        <taxon>Albugo</taxon>
    </lineage>
</organism>
<reference evidence="1" key="1">
    <citation type="journal article" date="2011" name="PLoS Biol.">
        <title>Gene gain and loss during evolution of obligate parasitism in the white rust pathogen of Arabidopsis thaliana.</title>
        <authorList>
            <person name="Kemen E."/>
            <person name="Gardiner A."/>
            <person name="Schultz-Larsen T."/>
            <person name="Kemen A.C."/>
            <person name="Balmuth A.L."/>
            <person name="Robert-Seilaniantz A."/>
            <person name="Bailey K."/>
            <person name="Holub E."/>
            <person name="Studholme D.J."/>
            <person name="Maclean D."/>
            <person name="Jones J.D."/>
        </authorList>
    </citation>
    <scope>NUCLEOTIDE SEQUENCE</scope>
</reference>
<gene>
    <name evidence="1" type="primary">AlNc14C205G8791</name>
    <name evidence="1" type="ORF">ALNC14_098870</name>
</gene>
<dbReference type="HOGENOM" id="CLU_1819402_0_0_1"/>
<protein>
    <submittedName>
        <fullName evidence="1">AlNc14C205G8791 protein</fullName>
    </submittedName>
</protein>
<dbReference type="AlphaFoldDB" id="F0WQY3"/>
<dbReference type="EMBL" id="FR824250">
    <property type="protein sequence ID" value="CCA23743.1"/>
    <property type="molecule type" value="Genomic_DNA"/>
</dbReference>